<dbReference type="InterPro" id="IPR002018">
    <property type="entry name" value="CarbesteraseB"/>
</dbReference>
<protein>
    <submittedName>
        <fullName evidence="5">Venom carboxylesterase-6-like</fullName>
    </submittedName>
</protein>
<name>A0ABM1MCK3_NICVS</name>
<dbReference type="InterPro" id="IPR050309">
    <property type="entry name" value="Type-B_Carboxylest/Lipase"/>
</dbReference>
<organism evidence="4 5">
    <name type="scientific">Nicrophorus vespilloides</name>
    <name type="common">Boreal carrion beetle</name>
    <dbReference type="NCBI Taxonomy" id="110193"/>
    <lineage>
        <taxon>Eukaryota</taxon>
        <taxon>Metazoa</taxon>
        <taxon>Ecdysozoa</taxon>
        <taxon>Arthropoda</taxon>
        <taxon>Hexapoda</taxon>
        <taxon>Insecta</taxon>
        <taxon>Pterygota</taxon>
        <taxon>Neoptera</taxon>
        <taxon>Endopterygota</taxon>
        <taxon>Coleoptera</taxon>
        <taxon>Polyphaga</taxon>
        <taxon>Staphyliniformia</taxon>
        <taxon>Silphidae</taxon>
        <taxon>Nicrophorinae</taxon>
        <taxon>Nicrophorus</taxon>
    </lineage>
</organism>
<keyword evidence="1" id="KW-0325">Glycoprotein</keyword>
<dbReference type="Pfam" id="PF00135">
    <property type="entry name" value="COesterase"/>
    <property type="match status" value="2"/>
</dbReference>
<feature type="domain" description="Carboxylesterase type B" evidence="3">
    <location>
        <begin position="19"/>
        <end position="61"/>
    </location>
</feature>
<feature type="chain" id="PRO_5045625947" evidence="2">
    <location>
        <begin position="17"/>
        <end position="277"/>
    </location>
</feature>
<feature type="signal peptide" evidence="2">
    <location>
        <begin position="1"/>
        <end position="16"/>
    </location>
</feature>
<dbReference type="Proteomes" id="UP000695000">
    <property type="component" value="Unplaced"/>
</dbReference>
<dbReference type="SUPFAM" id="SSF53474">
    <property type="entry name" value="alpha/beta-Hydrolases"/>
    <property type="match status" value="1"/>
</dbReference>
<dbReference type="Gene3D" id="3.40.50.1820">
    <property type="entry name" value="alpha/beta hydrolase"/>
    <property type="match status" value="2"/>
</dbReference>
<evidence type="ECO:0000256" key="2">
    <source>
        <dbReference type="SAM" id="SignalP"/>
    </source>
</evidence>
<gene>
    <name evidence="5" type="primary">LOC108559511</name>
</gene>
<evidence type="ECO:0000259" key="3">
    <source>
        <dbReference type="Pfam" id="PF00135"/>
    </source>
</evidence>
<reference evidence="5" key="1">
    <citation type="submission" date="2025-08" db="UniProtKB">
        <authorList>
            <consortium name="RefSeq"/>
        </authorList>
    </citation>
    <scope>IDENTIFICATION</scope>
    <source>
        <tissue evidence="5">Whole Larva</tissue>
    </source>
</reference>
<evidence type="ECO:0000313" key="4">
    <source>
        <dbReference type="Proteomes" id="UP000695000"/>
    </source>
</evidence>
<dbReference type="InterPro" id="IPR029058">
    <property type="entry name" value="AB_hydrolase_fold"/>
</dbReference>
<dbReference type="PANTHER" id="PTHR11559">
    <property type="entry name" value="CARBOXYLESTERASE"/>
    <property type="match status" value="1"/>
</dbReference>
<evidence type="ECO:0000256" key="1">
    <source>
        <dbReference type="ARBA" id="ARBA00023180"/>
    </source>
</evidence>
<keyword evidence="4" id="KW-1185">Reference proteome</keyword>
<evidence type="ECO:0000313" key="5">
    <source>
        <dbReference type="RefSeq" id="XP_017772303.1"/>
    </source>
</evidence>
<accession>A0ABM1MCK3</accession>
<dbReference type="RefSeq" id="XP_017772303.1">
    <property type="nucleotide sequence ID" value="XM_017916814.1"/>
</dbReference>
<proteinExistence type="predicted"/>
<keyword evidence="2" id="KW-0732">Signal</keyword>
<dbReference type="GeneID" id="108559511"/>
<feature type="domain" description="Carboxylesterase type B" evidence="3">
    <location>
        <begin position="76"/>
        <end position="256"/>
    </location>
</feature>
<sequence length="277" mass="31006">MILLYVVLSIFVVIHGENSPIVQTGHGPVIGLSETSRSGKNFYSFRKIPYAKPPLGNLRFKVHINKVQQFFRVPRSFYSTVDDATPGNYGYKDMVLALKWVQENINNFGGNKHKVTIFGQSIGGIAVHYMILSPAGKNLFHWVISQSGTALNIWGYPKASFHPTSTFSKLHNVIFFLNFKIFSNEPSTIFSTVNEAKNPLNSELFLTKGPMKILQSGHFNQVPWITGITSDDGIIKASPLVRLSNTLKQLNANFDKLGPQLLFLPLSRIKCNLYGMI</sequence>